<comment type="caution">
    <text evidence="12">The sequence shown here is derived from an EMBL/GenBank/DDBJ whole genome shotgun (WGS) entry which is preliminary data.</text>
</comment>
<accession>A0A553C7F2</accession>
<dbReference type="InterPro" id="IPR003594">
    <property type="entry name" value="HATPase_dom"/>
</dbReference>
<evidence type="ECO:0000256" key="2">
    <source>
        <dbReference type="ARBA" id="ARBA00004370"/>
    </source>
</evidence>
<dbReference type="SMART" id="SM00387">
    <property type="entry name" value="HATPase_c"/>
    <property type="match status" value="1"/>
</dbReference>
<keyword evidence="6 10" id="KW-0812">Transmembrane</keyword>
<keyword evidence="9 10" id="KW-0472">Membrane</keyword>
<evidence type="ECO:0000256" key="6">
    <source>
        <dbReference type="ARBA" id="ARBA00022692"/>
    </source>
</evidence>
<comment type="catalytic activity">
    <reaction evidence="1">
        <text>ATP + protein L-histidine = ADP + protein N-phospho-L-histidine.</text>
        <dbReference type="EC" id="2.7.13.3"/>
    </reaction>
</comment>
<dbReference type="InterPro" id="IPR036097">
    <property type="entry name" value="HisK_dim/P_sf"/>
</dbReference>
<evidence type="ECO:0000256" key="4">
    <source>
        <dbReference type="ARBA" id="ARBA00022553"/>
    </source>
</evidence>
<dbReference type="AlphaFoldDB" id="A0A553C7F2"/>
<dbReference type="Gene3D" id="1.10.287.130">
    <property type="match status" value="1"/>
</dbReference>
<dbReference type="InterPro" id="IPR004358">
    <property type="entry name" value="Sig_transdc_His_kin-like_C"/>
</dbReference>
<feature type="domain" description="Histidine kinase" evidence="11">
    <location>
        <begin position="230"/>
        <end position="441"/>
    </location>
</feature>
<evidence type="ECO:0000313" key="13">
    <source>
        <dbReference type="Proteomes" id="UP000318585"/>
    </source>
</evidence>
<dbReference type="InterPro" id="IPR003661">
    <property type="entry name" value="HisK_dim/P_dom"/>
</dbReference>
<dbReference type="PANTHER" id="PTHR45436">
    <property type="entry name" value="SENSOR HISTIDINE KINASE YKOH"/>
    <property type="match status" value="1"/>
</dbReference>
<comment type="subcellular location">
    <subcellularLocation>
        <location evidence="2">Membrane</location>
    </subcellularLocation>
</comment>
<evidence type="ECO:0000313" key="12">
    <source>
        <dbReference type="EMBL" id="TRX16447.1"/>
    </source>
</evidence>
<keyword evidence="5" id="KW-0808">Transferase</keyword>
<evidence type="ECO:0000256" key="10">
    <source>
        <dbReference type="SAM" id="Phobius"/>
    </source>
</evidence>
<feature type="transmembrane region" description="Helical" evidence="10">
    <location>
        <begin position="12"/>
        <end position="30"/>
    </location>
</feature>
<protein>
    <recommendedName>
        <fullName evidence="3">histidine kinase</fullName>
        <ecNumber evidence="3">2.7.13.3</ecNumber>
    </recommendedName>
</protein>
<evidence type="ECO:0000256" key="3">
    <source>
        <dbReference type="ARBA" id="ARBA00012438"/>
    </source>
</evidence>
<dbReference type="SMART" id="SM00388">
    <property type="entry name" value="HisKA"/>
    <property type="match status" value="1"/>
</dbReference>
<keyword evidence="13" id="KW-1185">Reference proteome</keyword>
<dbReference type="InterPro" id="IPR005467">
    <property type="entry name" value="His_kinase_dom"/>
</dbReference>
<sequence length="446" mass="52103">MKLKHKLSLFNIISKLLLVVILWIAFPYIVKKVIYNNADKNLLEKKEKFTNNLDSKEIKDFLLTKDSTEEYVSFSTLHDEFIVLEVSPNQKKINRNVFFNDKRKIENQESEYRILQHNFTYNKVNYQLEIGSNIKDINELVELLHYNILFTFLGVAFFTFFIDLSYVSYLLKPFYKIVETKIKLINEPEKFIHIPIDNTTSEFKELDTALNQMMYRINELFLKEKQFIGNVSHELLTPISILKNRLENLIQNQSLNDNAVDKVSDSLQTLDLMKKVIANLLLISRIDNKQYQINEVIDFDKIISELIENLEDRIQEKHLVITKNILHQVHFAGNQTLIKILLSNLLTNAIKYNNYKGSIVIRDEIINHKYYLTISDSGLGMSTEQASQIFNRFSRIHFDQEGQGIGLAIVNSIAQLHQIEIQVASEINQGTNFTLIFPYPKNLIKS</sequence>
<dbReference type="EC" id="2.7.13.3" evidence="3"/>
<dbReference type="EMBL" id="VJZR01000014">
    <property type="protein sequence ID" value="TRX16447.1"/>
    <property type="molecule type" value="Genomic_DNA"/>
</dbReference>
<dbReference type="SUPFAM" id="SSF55874">
    <property type="entry name" value="ATPase domain of HSP90 chaperone/DNA topoisomerase II/histidine kinase"/>
    <property type="match status" value="1"/>
</dbReference>
<dbReference type="GO" id="GO:0005886">
    <property type="term" value="C:plasma membrane"/>
    <property type="evidence" value="ECO:0007669"/>
    <property type="project" value="TreeGrafter"/>
</dbReference>
<dbReference type="GO" id="GO:0000155">
    <property type="term" value="F:phosphorelay sensor kinase activity"/>
    <property type="evidence" value="ECO:0007669"/>
    <property type="project" value="InterPro"/>
</dbReference>
<evidence type="ECO:0000256" key="8">
    <source>
        <dbReference type="ARBA" id="ARBA00022989"/>
    </source>
</evidence>
<evidence type="ECO:0000256" key="1">
    <source>
        <dbReference type="ARBA" id="ARBA00000085"/>
    </source>
</evidence>
<dbReference type="PRINTS" id="PR00344">
    <property type="entry name" value="BCTRLSENSOR"/>
</dbReference>
<dbReference type="InterPro" id="IPR036890">
    <property type="entry name" value="HATPase_C_sf"/>
</dbReference>
<evidence type="ECO:0000256" key="5">
    <source>
        <dbReference type="ARBA" id="ARBA00022679"/>
    </source>
</evidence>
<dbReference type="Proteomes" id="UP000318585">
    <property type="component" value="Unassembled WGS sequence"/>
</dbReference>
<dbReference type="Pfam" id="PF00512">
    <property type="entry name" value="HisKA"/>
    <property type="match status" value="1"/>
</dbReference>
<dbReference type="OrthoDB" id="1522504at2"/>
<dbReference type="InterPro" id="IPR050428">
    <property type="entry name" value="TCS_sensor_his_kinase"/>
</dbReference>
<organism evidence="12 13">
    <name type="scientific">Flavobacterium franklandianum</name>
    <dbReference type="NCBI Taxonomy" id="2594430"/>
    <lineage>
        <taxon>Bacteria</taxon>
        <taxon>Pseudomonadati</taxon>
        <taxon>Bacteroidota</taxon>
        <taxon>Flavobacteriia</taxon>
        <taxon>Flavobacteriales</taxon>
        <taxon>Flavobacteriaceae</taxon>
        <taxon>Flavobacterium</taxon>
    </lineage>
</organism>
<feature type="transmembrane region" description="Helical" evidence="10">
    <location>
        <begin position="148"/>
        <end position="171"/>
    </location>
</feature>
<dbReference type="Gene3D" id="3.30.565.10">
    <property type="entry name" value="Histidine kinase-like ATPase, C-terminal domain"/>
    <property type="match status" value="1"/>
</dbReference>
<dbReference type="RefSeq" id="WP_144071944.1">
    <property type="nucleotide sequence ID" value="NZ_VJZR01000014.1"/>
</dbReference>
<dbReference type="Pfam" id="PF02518">
    <property type="entry name" value="HATPase_c"/>
    <property type="match status" value="1"/>
</dbReference>
<proteinExistence type="predicted"/>
<evidence type="ECO:0000256" key="7">
    <source>
        <dbReference type="ARBA" id="ARBA00022777"/>
    </source>
</evidence>
<name>A0A553C7F2_9FLAO</name>
<keyword evidence="4" id="KW-0597">Phosphoprotein</keyword>
<dbReference type="PROSITE" id="PS50109">
    <property type="entry name" value="HIS_KIN"/>
    <property type="match status" value="1"/>
</dbReference>
<dbReference type="CDD" id="cd00082">
    <property type="entry name" value="HisKA"/>
    <property type="match status" value="1"/>
</dbReference>
<keyword evidence="8 10" id="KW-1133">Transmembrane helix</keyword>
<evidence type="ECO:0000256" key="9">
    <source>
        <dbReference type="ARBA" id="ARBA00023136"/>
    </source>
</evidence>
<gene>
    <name evidence="12" type="ORF">FNW17_13740</name>
</gene>
<reference evidence="12 13" key="1">
    <citation type="submission" date="2019-07" db="EMBL/GenBank/DDBJ databases">
        <title>Novel species of Flavobacterium.</title>
        <authorList>
            <person name="Liu Q."/>
            <person name="Xin Y.-H."/>
        </authorList>
    </citation>
    <scope>NUCLEOTIDE SEQUENCE [LARGE SCALE GENOMIC DNA]</scope>
    <source>
        <strain evidence="12 13">LB3P56</strain>
    </source>
</reference>
<dbReference type="SUPFAM" id="SSF47384">
    <property type="entry name" value="Homodimeric domain of signal transducing histidine kinase"/>
    <property type="match status" value="1"/>
</dbReference>
<dbReference type="PANTHER" id="PTHR45436:SF5">
    <property type="entry name" value="SENSOR HISTIDINE KINASE TRCS"/>
    <property type="match status" value="1"/>
</dbReference>
<evidence type="ECO:0000259" key="11">
    <source>
        <dbReference type="PROSITE" id="PS50109"/>
    </source>
</evidence>
<keyword evidence="7 12" id="KW-0418">Kinase</keyword>